<evidence type="ECO:0000313" key="3">
    <source>
        <dbReference type="Proteomes" id="UP000309488"/>
    </source>
</evidence>
<gene>
    <name evidence="2" type="ORF">FA048_09610</name>
</gene>
<dbReference type="InterPro" id="IPR008983">
    <property type="entry name" value="Tumour_necrosis_fac-like_dom"/>
</dbReference>
<dbReference type="RefSeq" id="WP_136840274.1">
    <property type="nucleotide sequence ID" value="NZ_SWBR01000002.1"/>
</dbReference>
<protein>
    <recommendedName>
        <fullName evidence="4">C1q domain-containing protein</fullName>
    </recommendedName>
</protein>
<dbReference type="EMBL" id="SWBR01000002">
    <property type="protein sequence ID" value="TKC10436.1"/>
    <property type="molecule type" value="Genomic_DNA"/>
</dbReference>
<organism evidence="2 3">
    <name type="scientific">Pedobacter polaris</name>
    <dbReference type="NCBI Taxonomy" id="2571273"/>
    <lineage>
        <taxon>Bacteria</taxon>
        <taxon>Pseudomonadati</taxon>
        <taxon>Bacteroidota</taxon>
        <taxon>Sphingobacteriia</taxon>
        <taxon>Sphingobacteriales</taxon>
        <taxon>Sphingobacteriaceae</taxon>
        <taxon>Pedobacter</taxon>
    </lineage>
</organism>
<proteinExistence type="predicted"/>
<dbReference type="AlphaFoldDB" id="A0A4U1CSE9"/>
<keyword evidence="3" id="KW-1185">Reference proteome</keyword>
<feature type="chain" id="PRO_5020507378" description="C1q domain-containing protein" evidence="1">
    <location>
        <begin position="19"/>
        <end position="218"/>
    </location>
</feature>
<sequence>MRLLLIVMLILLKNISFAQNTGIGTLTPTAKLDVNGNLRIRSIASTTDATLYNTLLSDNNGNVLNVKTTDFVEALKVPVNIFNAQQNTDLTTSLSGNNTLNQTVFSTVNFIKTSAGTWDATTNTFTVTKKGVYQIVTGTLLNEVEAGSYVISIKAGPSSAMNTLTVGGIILSGNRYTMNGTYVVQLEANDLIYIQTSTGNSTAYSQGKAFLHIIFTPL</sequence>
<dbReference type="SUPFAM" id="SSF49842">
    <property type="entry name" value="TNF-like"/>
    <property type="match status" value="1"/>
</dbReference>
<reference evidence="2 3" key="1">
    <citation type="submission" date="2019-04" db="EMBL/GenBank/DDBJ databases">
        <title>Pedobacter sp. RP-3-22 sp. nov., isolated from Arctic soil.</title>
        <authorList>
            <person name="Dahal R.H."/>
            <person name="Kim D.-U."/>
        </authorList>
    </citation>
    <scope>NUCLEOTIDE SEQUENCE [LARGE SCALE GENOMIC DNA]</scope>
    <source>
        <strain evidence="2 3">RP-3-22</strain>
    </source>
</reference>
<dbReference type="Gene3D" id="2.60.120.40">
    <property type="match status" value="1"/>
</dbReference>
<keyword evidence="1" id="KW-0732">Signal</keyword>
<feature type="signal peptide" evidence="1">
    <location>
        <begin position="1"/>
        <end position="18"/>
    </location>
</feature>
<accession>A0A4U1CSE9</accession>
<comment type="caution">
    <text evidence="2">The sequence shown here is derived from an EMBL/GenBank/DDBJ whole genome shotgun (WGS) entry which is preliminary data.</text>
</comment>
<evidence type="ECO:0000313" key="2">
    <source>
        <dbReference type="EMBL" id="TKC10436.1"/>
    </source>
</evidence>
<evidence type="ECO:0000256" key="1">
    <source>
        <dbReference type="SAM" id="SignalP"/>
    </source>
</evidence>
<name>A0A4U1CSE9_9SPHI</name>
<evidence type="ECO:0008006" key="4">
    <source>
        <dbReference type="Google" id="ProtNLM"/>
    </source>
</evidence>
<dbReference type="OrthoDB" id="1345111at2"/>
<dbReference type="Proteomes" id="UP000309488">
    <property type="component" value="Unassembled WGS sequence"/>
</dbReference>